<gene>
    <name evidence="2" type="ORF">GALMADRAFT_815005</name>
</gene>
<dbReference type="Proteomes" id="UP000027222">
    <property type="component" value="Unassembled WGS sequence"/>
</dbReference>
<dbReference type="EMBL" id="KL142395">
    <property type="protein sequence ID" value="KDR70962.1"/>
    <property type="molecule type" value="Genomic_DNA"/>
</dbReference>
<sequence length="61" mass="6321">MNFKLVFTATLLAVVPAALAIPSSAALGQSCTTDYECGSKSLHCCGFVATHKTCLPLDTVC</sequence>
<proteinExistence type="predicted"/>
<dbReference type="OrthoDB" id="3107069at2759"/>
<reference evidence="3" key="1">
    <citation type="journal article" date="2014" name="Proc. Natl. Acad. Sci. U.S.A.">
        <title>Extensive sampling of basidiomycete genomes demonstrates inadequacy of the white-rot/brown-rot paradigm for wood decay fungi.</title>
        <authorList>
            <person name="Riley R."/>
            <person name="Salamov A.A."/>
            <person name="Brown D.W."/>
            <person name="Nagy L.G."/>
            <person name="Floudas D."/>
            <person name="Held B.W."/>
            <person name="Levasseur A."/>
            <person name="Lombard V."/>
            <person name="Morin E."/>
            <person name="Otillar R."/>
            <person name="Lindquist E.A."/>
            <person name="Sun H."/>
            <person name="LaButti K.M."/>
            <person name="Schmutz J."/>
            <person name="Jabbour D."/>
            <person name="Luo H."/>
            <person name="Baker S.E."/>
            <person name="Pisabarro A.G."/>
            <person name="Walton J.D."/>
            <person name="Blanchette R.A."/>
            <person name="Henrissat B."/>
            <person name="Martin F."/>
            <person name="Cullen D."/>
            <person name="Hibbett D.S."/>
            <person name="Grigoriev I.V."/>
        </authorList>
    </citation>
    <scope>NUCLEOTIDE SEQUENCE [LARGE SCALE GENOMIC DNA]</scope>
    <source>
        <strain evidence="3">CBS 339.88</strain>
    </source>
</reference>
<evidence type="ECO:0000313" key="2">
    <source>
        <dbReference type="EMBL" id="KDR70962.1"/>
    </source>
</evidence>
<dbReference type="HOGENOM" id="CLU_205463_0_0_1"/>
<keyword evidence="1" id="KW-0732">Signal</keyword>
<feature type="signal peptide" evidence="1">
    <location>
        <begin position="1"/>
        <end position="20"/>
    </location>
</feature>
<keyword evidence="3" id="KW-1185">Reference proteome</keyword>
<dbReference type="PROSITE" id="PS51257">
    <property type="entry name" value="PROKAR_LIPOPROTEIN"/>
    <property type="match status" value="1"/>
</dbReference>
<feature type="chain" id="PRO_5001645991" description="CBM1 domain-containing protein" evidence="1">
    <location>
        <begin position="21"/>
        <end position="61"/>
    </location>
</feature>
<accession>A0A067SLU7</accession>
<evidence type="ECO:0000313" key="3">
    <source>
        <dbReference type="Proteomes" id="UP000027222"/>
    </source>
</evidence>
<evidence type="ECO:0008006" key="4">
    <source>
        <dbReference type="Google" id="ProtNLM"/>
    </source>
</evidence>
<dbReference type="AlphaFoldDB" id="A0A067SLU7"/>
<name>A0A067SLU7_GALM3</name>
<organism evidence="2 3">
    <name type="scientific">Galerina marginata (strain CBS 339.88)</name>
    <dbReference type="NCBI Taxonomy" id="685588"/>
    <lineage>
        <taxon>Eukaryota</taxon>
        <taxon>Fungi</taxon>
        <taxon>Dikarya</taxon>
        <taxon>Basidiomycota</taxon>
        <taxon>Agaricomycotina</taxon>
        <taxon>Agaricomycetes</taxon>
        <taxon>Agaricomycetidae</taxon>
        <taxon>Agaricales</taxon>
        <taxon>Agaricineae</taxon>
        <taxon>Strophariaceae</taxon>
        <taxon>Galerina</taxon>
    </lineage>
</organism>
<evidence type="ECO:0000256" key="1">
    <source>
        <dbReference type="SAM" id="SignalP"/>
    </source>
</evidence>
<protein>
    <recommendedName>
        <fullName evidence="4">CBM1 domain-containing protein</fullName>
    </recommendedName>
</protein>